<proteinExistence type="predicted"/>
<keyword evidence="1" id="KW-1185">Reference proteome</keyword>
<organism evidence="1 2">
    <name type="scientific">Romanomermis culicivorax</name>
    <name type="common">Nematode worm</name>
    <dbReference type="NCBI Taxonomy" id="13658"/>
    <lineage>
        <taxon>Eukaryota</taxon>
        <taxon>Metazoa</taxon>
        <taxon>Ecdysozoa</taxon>
        <taxon>Nematoda</taxon>
        <taxon>Enoplea</taxon>
        <taxon>Dorylaimia</taxon>
        <taxon>Mermithida</taxon>
        <taxon>Mermithoidea</taxon>
        <taxon>Mermithidae</taxon>
        <taxon>Romanomermis</taxon>
    </lineage>
</organism>
<accession>A0A915K4F3</accession>
<evidence type="ECO:0000313" key="2">
    <source>
        <dbReference type="WBParaSite" id="nRc.2.0.1.t33645-RA"/>
    </source>
</evidence>
<sequence length="60" mass="6970">MSYIFAEAIFLLENTVLPELSRKMLEIGKLLRNLLKIEELLTKLLKIHLNQVLKNAATYN</sequence>
<reference evidence="2" key="1">
    <citation type="submission" date="2022-11" db="UniProtKB">
        <authorList>
            <consortium name="WormBaseParasite"/>
        </authorList>
    </citation>
    <scope>IDENTIFICATION</scope>
</reference>
<name>A0A915K4F3_ROMCU</name>
<evidence type="ECO:0000313" key="1">
    <source>
        <dbReference type="Proteomes" id="UP000887565"/>
    </source>
</evidence>
<dbReference type="Proteomes" id="UP000887565">
    <property type="component" value="Unplaced"/>
</dbReference>
<dbReference type="AlphaFoldDB" id="A0A915K4F3"/>
<dbReference type="WBParaSite" id="nRc.2.0.1.t33645-RA">
    <property type="protein sequence ID" value="nRc.2.0.1.t33645-RA"/>
    <property type="gene ID" value="nRc.2.0.1.g33645"/>
</dbReference>
<protein>
    <submittedName>
        <fullName evidence="2">Uncharacterized protein</fullName>
    </submittedName>
</protein>